<gene>
    <name evidence="2" type="ORF">L596_004841</name>
</gene>
<keyword evidence="3" id="KW-1185">Reference proteome</keyword>
<proteinExistence type="predicted"/>
<comment type="caution">
    <text evidence="2">The sequence shown here is derived from an EMBL/GenBank/DDBJ whole genome shotgun (WGS) entry which is preliminary data.</text>
</comment>
<evidence type="ECO:0000313" key="2">
    <source>
        <dbReference type="EMBL" id="TMS38026.1"/>
    </source>
</evidence>
<dbReference type="EMBL" id="AZBU02000001">
    <property type="protein sequence ID" value="TMS38026.1"/>
    <property type="molecule type" value="Genomic_DNA"/>
</dbReference>
<sequence length="66" mass="7029">MIPEGGHQEPKSMFTTSCSLALGMVVPQAGDQTPENRTTPPVGAKSTNIGLKRVPKTTPPFVVMYT</sequence>
<dbReference type="AlphaFoldDB" id="A0A4U8UX43"/>
<protein>
    <submittedName>
        <fullName evidence="2">Uncharacterized protein</fullName>
    </submittedName>
</protein>
<organism evidence="2 3">
    <name type="scientific">Steinernema carpocapsae</name>
    <name type="common">Entomopathogenic nematode</name>
    <dbReference type="NCBI Taxonomy" id="34508"/>
    <lineage>
        <taxon>Eukaryota</taxon>
        <taxon>Metazoa</taxon>
        <taxon>Ecdysozoa</taxon>
        <taxon>Nematoda</taxon>
        <taxon>Chromadorea</taxon>
        <taxon>Rhabditida</taxon>
        <taxon>Tylenchina</taxon>
        <taxon>Panagrolaimomorpha</taxon>
        <taxon>Strongyloidoidea</taxon>
        <taxon>Steinernematidae</taxon>
        <taxon>Steinernema</taxon>
    </lineage>
</organism>
<feature type="region of interest" description="Disordered" evidence="1">
    <location>
        <begin position="29"/>
        <end position="53"/>
    </location>
</feature>
<accession>A0A4U8UX43</accession>
<feature type="compositionally biased region" description="Polar residues" evidence="1">
    <location>
        <begin position="30"/>
        <end position="49"/>
    </location>
</feature>
<reference evidence="2 3" key="1">
    <citation type="journal article" date="2015" name="Genome Biol.">
        <title>Comparative genomics of Steinernema reveals deeply conserved gene regulatory networks.</title>
        <authorList>
            <person name="Dillman A.R."/>
            <person name="Macchietto M."/>
            <person name="Porter C.F."/>
            <person name="Rogers A."/>
            <person name="Williams B."/>
            <person name="Antoshechkin I."/>
            <person name="Lee M.M."/>
            <person name="Goodwin Z."/>
            <person name="Lu X."/>
            <person name="Lewis E.E."/>
            <person name="Goodrich-Blair H."/>
            <person name="Stock S.P."/>
            <person name="Adams B.J."/>
            <person name="Sternberg P.W."/>
            <person name="Mortazavi A."/>
        </authorList>
    </citation>
    <scope>NUCLEOTIDE SEQUENCE [LARGE SCALE GENOMIC DNA]</scope>
    <source>
        <strain evidence="2 3">ALL</strain>
    </source>
</reference>
<reference evidence="2 3" key="2">
    <citation type="journal article" date="2019" name="G3 (Bethesda)">
        <title>Hybrid Assembly of the Genome of the Entomopathogenic Nematode Steinernema carpocapsae Identifies the X-Chromosome.</title>
        <authorList>
            <person name="Serra L."/>
            <person name="Macchietto M."/>
            <person name="Macias-Munoz A."/>
            <person name="McGill C.J."/>
            <person name="Rodriguez I.M."/>
            <person name="Rodriguez B."/>
            <person name="Murad R."/>
            <person name="Mortazavi A."/>
        </authorList>
    </citation>
    <scope>NUCLEOTIDE SEQUENCE [LARGE SCALE GENOMIC DNA]</scope>
    <source>
        <strain evidence="2 3">ALL</strain>
    </source>
</reference>
<evidence type="ECO:0000256" key="1">
    <source>
        <dbReference type="SAM" id="MobiDB-lite"/>
    </source>
</evidence>
<evidence type="ECO:0000313" key="3">
    <source>
        <dbReference type="Proteomes" id="UP000298663"/>
    </source>
</evidence>
<name>A0A4U8UX43_STECR</name>
<dbReference type="Proteomes" id="UP000298663">
    <property type="component" value="Unassembled WGS sequence"/>
</dbReference>